<dbReference type="AlphaFoldDB" id="A0A1A9VR91"/>
<sequence>MFSGDSEDLIEAACDFQDAKSEMTENSDDDMEISHVSPGRSCATVSAHKAERIRLLSRKTTSLLKRAVLTLQLYPVMQTTALSQWSGSTLLNANAIWSNANEA</sequence>
<reference evidence="1" key="1">
    <citation type="submission" date="2020-05" db="UniProtKB">
        <authorList>
            <consortium name="EnsemblMetazoa"/>
        </authorList>
    </citation>
    <scope>IDENTIFICATION</scope>
    <source>
        <strain evidence="1">TTRI</strain>
    </source>
</reference>
<proteinExistence type="predicted"/>
<evidence type="ECO:0000313" key="1">
    <source>
        <dbReference type="EnsemblMetazoa" id="GAUT044987-PA"/>
    </source>
</evidence>
<name>A0A1A9VR91_GLOAU</name>
<protein>
    <submittedName>
        <fullName evidence="1">Uncharacterized protein</fullName>
    </submittedName>
</protein>
<dbReference type="Proteomes" id="UP000078200">
    <property type="component" value="Unassembled WGS sequence"/>
</dbReference>
<dbReference type="EnsemblMetazoa" id="GAUT044987-RA">
    <property type="protein sequence ID" value="GAUT044987-PA"/>
    <property type="gene ID" value="GAUT044987"/>
</dbReference>
<keyword evidence="2" id="KW-1185">Reference proteome</keyword>
<organism evidence="1 2">
    <name type="scientific">Glossina austeni</name>
    <name type="common">Savannah tsetse fly</name>
    <dbReference type="NCBI Taxonomy" id="7395"/>
    <lineage>
        <taxon>Eukaryota</taxon>
        <taxon>Metazoa</taxon>
        <taxon>Ecdysozoa</taxon>
        <taxon>Arthropoda</taxon>
        <taxon>Hexapoda</taxon>
        <taxon>Insecta</taxon>
        <taxon>Pterygota</taxon>
        <taxon>Neoptera</taxon>
        <taxon>Endopterygota</taxon>
        <taxon>Diptera</taxon>
        <taxon>Brachycera</taxon>
        <taxon>Muscomorpha</taxon>
        <taxon>Hippoboscoidea</taxon>
        <taxon>Glossinidae</taxon>
        <taxon>Glossina</taxon>
    </lineage>
</organism>
<dbReference type="VEuPathDB" id="VectorBase:GAUT044987"/>
<evidence type="ECO:0000313" key="2">
    <source>
        <dbReference type="Proteomes" id="UP000078200"/>
    </source>
</evidence>
<accession>A0A1A9VR91</accession>